<dbReference type="Proteomes" id="UP001140094">
    <property type="component" value="Unassembled WGS sequence"/>
</dbReference>
<accession>A0A9W8HUS7</accession>
<dbReference type="EMBL" id="JANBUO010003487">
    <property type="protein sequence ID" value="KAJ2790654.1"/>
    <property type="molecule type" value="Genomic_DNA"/>
</dbReference>
<name>A0A9W8HUS7_9FUNG</name>
<evidence type="ECO:0000313" key="2">
    <source>
        <dbReference type="EMBL" id="KAJ2790654.1"/>
    </source>
</evidence>
<evidence type="ECO:0000256" key="1">
    <source>
        <dbReference type="SAM" id="MobiDB-lite"/>
    </source>
</evidence>
<feature type="compositionally biased region" description="Low complexity" evidence="1">
    <location>
        <begin position="55"/>
        <end position="66"/>
    </location>
</feature>
<sequence length="66" mass="6858">VPIAAYILTAALATVSDSPLLLASPTHSMPTATLPLSTTIRSTPTIRMQLPPPTTLTNLTMPTSSL</sequence>
<feature type="region of interest" description="Disordered" evidence="1">
    <location>
        <begin position="46"/>
        <end position="66"/>
    </location>
</feature>
<keyword evidence="3" id="KW-1185">Reference proteome</keyword>
<dbReference type="AlphaFoldDB" id="A0A9W8HUS7"/>
<protein>
    <submittedName>
        <fullName evidence="2">Uncharacterized protein</fullName>
    </submittedName>
</protein>
<proteinExistence type="predicted"/>
<organism evidence="2 3">
    <name type="scientific">Coemansia guatemalensis</name>
    <dbReference type="NCBI Taxonomy" id="2761395"/>
    <lineage>
        <taxon>Eukaryota</taxon>
        <taxon>Fungi</taxon>
        <taxon>Fungi incertae sedis</taxon>
        <taxon>Zoopagomycota</taxon>
        <taxon>Kickxellomycotina</taxon>
        <taxon>Kickxellomycetes</taxon>
        <taxon>Kickxellales</taxon>
        <taxon>Kickxellaceae</taxon>
        <taxon>Coemansia</taxon>
    </lineage>
</organism>
<feature type="non-terminal residue" evidence="2">
    <location>
        <position position="1"/>
    </location>
</feature>
<reference evidence="2" key="1">
    <citation type="submission" date="2022-07" db="EMBL/GenBank/DDBJ databases">
        <title>Phylogenomic reconstructions and comparative analyses of Kickxellomycotina fungi.</title>
        <authorList>
            <person name="Reynolds N.K."/>
            <person name="Stajich J.E."/>
            <person name="Barry K."/>
            <person name="Grigoriev I.V."/>
            <person name="Crous P."/>
            <person name="Smith M.E."/>
        </authorList>
    </citation>
    <scope>NUCLEOTIDE SEQUENCE</scope>
    <source>
        <strain evidence="2">NRRL 1565</strain>
    </source>
</reference>
<comment type="caution">
    <text evidence="2">The sequence shown here is derived from an EMBL/GenBank/DDBJ whole genome shotgun (WGS) entry which is preliminary data.</text>
</comment>
<gene>
    <name evidence="2" type="ORF">H4R20_006980</name>
</gene>
<evidence type="ECO:0000313" key="3">
    <source>
        <dbReference type="Proteomes" id="UP001140094"/>
    </source>
</evidence>
<feature type="non-terminal residue" evidence="2">
    <location>
        <position position="66"/>
    </location>
</feature>